<sequence>MSLFSYCFLFFFSSFCCFLRFLLRFLFLYVTTQSFIHFYKDHAHTLLHALYCYTPSAIPVLLMLVICSCFLLLCGLLFARLCKTTNTILARRCALLICTILFA</sequence>
<keyword evidence="1" id="KW-1133">Transmembrane helix</keyword>
<protein>
    <submittedName>
        <fullName evidence="2">Uncharacterized protein</fullName>
    </submittedName>
</protein>
<reference evidence="2" key="1">
    <citation type="submission" date="2020-05" db="UniProtKB">
        <authorList>
            <consortium name="EnsemblMetazoa"/>
        </authorList>
    </citation>
    <scope>IDENTIFICATION</scope>
    <source>
        <strain evidence="2">SANGQUA</strain>
    </source>
</reference>
<dbReference type="Proteomes" id="UP000076407">
    <property type="component" value="Unassembled WGS sequence"/>
</dbReference>
<keyword evidence="1" id="KW-0472">Membrane</keyword>
<organism evidence="2 3">
    <name type="scientific">Anopheles quadriannulatus</name>
    <name type="common">Mosquito</name>
    <dbReference type="NCBI Taxonomy" id="34691"/>
    <lineage>
        <taxon>Eukaryota</taxon>
        <taxon>Metazoa</taxon>
        <taxon>Ecdysozoa</taxon>
        <taxon>Arthropoda</taxon>
        <taxon>Hexapoda</taxon>
        <taxon>Insecta</taxon>
        <taxon>Pterygota</taxon>
        <taxon>Neoptera</taxon>
        <taxon>Endopterygota</taxon>
        <taxon>Diptera</taxon>
        <taxon>Nematocera</taxon>
        <taxon>Culicoidea</taxon>
        <taxon>Culicidae</taxon>
        <taxon>Anophelinae</taxon>
        <taxon>Anopheles</taxon>
    </lineage>
</organism>
<proteinExistence type="predicted"/>
<evidence type="ECO:0000313" key="3">
    <source>
        <dbReference type="Proteomes" id="UP000076407"/>
    </source>
</evidence>
<dbReference type="EnsemblMetazoa" id="AQUA014021-RA">
    <property type="protein sequence ID" value="AQUA014021-PA"/>
    <property type="gene ID" value="AQUA014021"/>
</dbReference>
<feature type="transmembrane region" description="Helical" evidence="1">
    <location>
        <begin position="7"/>
        <end position="30"/>
    </location>
</feature>
<feature type="transmembrane region" description="Helical" evidence="1">
    <location>
        <begin position="57"/>
        <end position="82"/>
    </location>
</feature>
<keyword evidence="3" id="KW-1185">Reference proteome</keyword>
<evidence type="ECO:0000313" key="2">
    <source>
        <dbReference type="EnsemblMetazoa" id="AQUA014021-PA"/>
    </source>
</evidence>
<keyword evidence="1" id="KW-0812">Transmembrane</keyword>
<accession>A0A182XQ75</accession>
<evidence type="ECO:0000256" key="1">
    <source>
        <dbReference type="SAM" id="Phobius"/>
    </source>
</evidence>
<dbReference type="AlphaFoldDB" id="A0A182XQ75"/>
<name>A0A182XQ75_ANOQN</name>
<dbReference type="VEuPathDB" id="VectorBase:AQUA014021"/>